<keyword evidence="1" id="KW-0812">Transmembrane</keyword>
<evidence type="ECO:0000313" key="2">
    <source>
        <dbReference type="EMBL" id="SQD79087.1"/>
    </source>
</evidence>
<accession>A0A330LQ37</accession>
<dbReference type="KEGG" id="mya:MORIYA_2611"/>
<keyword evidence="1" id="KW-1133">Transmembrane helix</keyword>
<feature type="transmembrane region" description="Helical" evidence="1">
    <location>
        <begin position="16"/>
        <end position="41"/>
    </location>
</feature>
<dbReference type="AlphaFoldDB" id="A0A330LQ37"/>
<name>A0A330LQ37_9GAMM</name>
<gene>
    <name evidence="2" type="ORF">MORIYA_2611</name>
</gene>
<organism evidence="2 3">
    <name type="scientific">Moritella yayanosii</name>
    <dbReference type="NCBI Taxonomy" id="69539"/>
    <lineage>
        <taxon>Bacteria</taxon>
        <taxon>Pseudomonadati</taxon>
        <taxon>Pseudomonadota</taxon>
        <taxon>Gammaproteobacteria</taxon>
        <taxon>Alteromonadales</taxon>
        <taxon>Moritellaceae</taxon>
        <taxon>Moritella</taxon>
    </lineage>
</organism>
<protein>
    <submittedName>
        <fullName evidence="2">Uncharacterized protein</fullName>
    </submittedName>
</protein>
<dbReference type="RefSeq" id="WP_162629205.1">
    <property type="nucleotide sequence ID" value="NZ_LS483250.1"/>
</dbReference>
<proteinExistence type="predicted"/>
<evidence type="ECO:0000313" key="3">
    <source>
        <dbReference type="Proteomes" id="UP000250163"/>
    </source>
</evidence>
<keyword evidence="3" id="KW-1185">Reference proteome</keyword>
<reference evidence="3" key="1">
    <citation type="submission" date="2018-05" db="EMBL/GenBank/DDBJ databases">
        <authorList>
            <person name="Cea G.-C."/>
            <person name="William W."/>
        </authorList>
    </citation>
    <scope>NUCLEOTIDE SEQUENCE [LARGE SCALE GENOMIC DNA]</scope>
    <source>
        <strain evidence="3">DB21MT 5</strain>
    </source>
</reference>
<evidence type="ECO:0000256" key="1">
    <source>
        <dbReference type="SAM" id="Phobius"/>
    </source>
</evidence>
<sequence length="51" mass="5670">MKQRWIMDDAGQTGSAAAMAVMILVTAALAKIIHLIIASFINKRTQAWRQK</sequence>
<dbReference type="Proteomes" id="UP000250163">
    <property type="component" value="Chromosome MORIYA"/>
</dbReference>
<dbReference type="EMBL" id="LS483250">
    <property type="protein sequence ID" value="SQD79087.1"/>
    <property type="molecule type" value="Genomic_DNA"/>
</dbReference>
<keyword evidence="1" id="KW-0472">Membrane</keyword>